<proteinExistence type="predicted"/>
<feature type="compositionally biased region" description="Polar residues" evidence="1">
    <location>
        <begin position="360"/>
        <end position="374"/>
    </location>
</feature>
<feature type="compositionally biased region" description="Low complexity" evidence="1">
    <location>
        <begin position="2700"/>
        <end position="2725"/>
    </location>
</feature>
<feature type="compositionally biased region" description="Polar residues" evidence="1">
    <location>
        <begin position="1369"/>
        <end position="1387"/>
    </location>
</feature>
<feature type="compositionally biased region" description="Basic residues" evidence="1">
    <location>
        <begin position="2769"/>
        <end position="2795"/>
    </location>
</feature>
<feature type="compositionally biased region" description="Basic and acidic residues" evidence="1">
    <location>
        <begin position="889"/>
        <end position="932"/>
    </location>
</feature>
<feature type="region of interest" description="Disordered" evidence="1">
    <location>
        <begin position="528"/>
        <end position="554"/>
    </location>
</feature>
<feature type="region of interest" description="Disordered" evidence="1">
    <location>
        <begin position="1369"/>
        <end position="1398"/>
    </location>
</feature>
<evidence type="ECO:0000313" key="2">
    <source>
        <dbReference type="EMBL" id="KAA0199361.1"/>
    </source>
</evidence>
<feature type="compositionally biased region" description="Polar residues" evidence="1">
    <location>
        <begin position="2362"/>
        <end position="2371"/>
    </location>
</feature>
<feature type="compositionally biased region" description="Polar residues" evidence="1">
    <location>
        <begin position="1095"/>
        <end position="1105"/>
    </location>
</feature>
<feature type="region of interest" description="Disordered" evidence="1">
    <location>
        <begin position="339"/>
        <end position="378"/>
    </location>
</feature>
<feature type="region of interest" description="Disordered" evidence="1">
    <location>
        <begin position="1764"/>
        <end position="1887"/>
    </location>
</feature>
<sequence>MSIPEDTFNHPSSKFRSNGTISNLQTPVRRSQRQDQEDHLRTITKQNSGSKLCESRPQAKQTRLIPIPPEFCQLPFADMVVSNEINNKGRSNIPQRYSSLQYRNAYKEQSNFQNRSIFSFGMRRLGERKTEQSSASQTGCLGRPSKLSIRSKFNGSRLNKQVSPLSEGHPISTGVTFDDSVNWSLNDLLKQEGNPTKKMQRLLRSDPGPTSFSARESPDNSAIRLLDPECSSLDCGNPRYTTPEKFCTICRSDKSQAEDLLTLTAPSALTQASGRKSSQDDWSGRGNSERRVSFALDQVSVSPIRSGLGLSQQQGSSLKYLNYNLPKRMERMLENLKRTGLPGRLSPLSPTSEKKVDGTVTANEKNAQKPQSEEVTYLRGQKQQIELTNPPDSDTKPESSEALATGIIGNDLQGQDGKCVNMTEHEVDAEMLSTTGDQTAQDENRSRRRKDKLSPVYFLHFLPRGPLFNRKHGADDNTTFCKTHKKKLVPPKKSSQMSTSEAVANETDKARRIQADPAKMYDEDQVRGITSPKNNSLGPHIADETERCSTPPSTETLNSILEGTVTLAKQAVVQPVVQDHKKQTTDNAKMIFRPSVSGPESSQLIRNSTEHKHHQKHLRESAHSLYSKRPKHDHNEDESALRTSDSAILEDWMNELTENNMEQNRLQKVFRLAKDVHELTKDDPHWKQFLNEQRRSHFDRDIDRVVEKLRHNALQLIELEQAFRMSKVQELQKKRRSTYGRNRESLFGHRWQRRNTERIPSVVGKSTSDQRILENTLDDKLSSIPDQADQAFDYYPENIKSIVKSDDKEVKRAVKRRISCENEQTPDKTSNEEKQEARKPEINAECKQDVVCARKEDNNRKQMNYDENNRSAISVHKEGCEVPNLGKSTKHEHWTEPVREDEQEELTKARKSTERESSPMSEYKGEHKESPRAKKFVRHDHLPKSEIDLLHVDKSKPLRSSEEVRSPTPAPNAEQHGDSRSEVHSRRPNFSADHGATSVDMNDKPSPKSPSHVSVLGASPSVQKVNETKPSNVKTSERPTKSLEIEAPNLRKEAHADGANTGVSLLDVLDSPLRTFSDSTNQKPYKVGPEKRPSATDTVLENASGKQFAHPTLTGQTELPLNNVGLPESKHSTGIPDVELSSSGEKGESRPTLVVAEAKSFPCGMGKTPQCGCGSLKPDPHIHELLLDQYCSTEQKVPMLNEPTPILPVKSSDGFRNDSLTNLAEQSIIPKEVPADGSEFYLNKAPLKTNLSSIRQNVNSTGAQQTGTTNSQDVLFCSSTGSRQIEPNEILTCVNPNKKSNALKTPSPSSNLNDSNPPRFGSDSTDMAKMNSDYHILVQPQTEGSEAISAMEISPLQHELAGIIKLNKNSDNSPIRDSSTKIGNTDNDAAAESVCPKDVSSPCTAEDVFLSLSNPSKASSDKITGTKGSHETDSRQNTYIVARGESLEVNRGSTSLTDIEAQTRTDQRSSTSEFSDKIKELSPVMSLKELSNFVPFNKNTNEMNGFPDETQSSLPKRTEIGSTKNKRQLTGQRSDLISCFEVKNGNPSTSNQEFVQNTVLKMLEIQTPACLTDPNTTSGEIGGYKVNTEEPTLCENTQSKLSTNQLKQPKSSNLSKNPVQLDQEGSGVSNLPCIIAYPHMINKEREGCHLKFRDENELSGFTKVCEKQLDQDTRNLSLSPQTSTWTGTVPSEFVPQGAGSIRKIRSDKRPEIHSLSTILESEQKPDGGQIKVEQNATNSRSLPTRNEGHPSPMQFMQFQLRDPKCVPDVSGHREVSQKESSKSEPMNLCLHSEAVPSTPESDKNKPSEHPTKPSSAYGYNTSRDKNTDKPVTTISEKQTQRTQSRHQVDSSVVIPEGIRPGASNTLTESRDSRLLTPSHSQNPTEDETCCPNLFSLPVDSYHGKGTNIPDEVPSTRSSIPNSEIPRMNEPIHNTSPGSICWRSPTARHRTLSMGSGQFHFVQSDRPEKNNLKAEISCNADTWPVKLSTTSQKDKKGSQNILSPLPTCTAQTMGNSVDEMEPSKCVGKPQGNLEQTSKESAISNMSRCSFDKSVADRIMKQVDVPNYTDINSRRESNHSLDLACKQSIKSDNSLLDCEKLVPLNRERPREFTGLGLTNNLERSRLNARPRKFSLPSIKESHISGKKRASDANSADRRQSIFQRKCLQAAASLNSPSCHCPENSHPVLDIDHGSSRSESFKSTLPIIENQTTTLGLQQRLPTSKPSENMVCSEPEILPLQSNEPIENESKTVKSGLLMDAEQPQESGSGSTKVINHAPLYSEDPSTRYDEVLRHSSKRPRKEEESVLKNPRGSGTGKGGGGKRSRKAQKYRSSAKKSTILTVMVGERVSSEQSMRQPSPDEESLPSTTSTTMLRSLPQHPTHERSLDSRMDGEILDCDQITDLRMHLQPEPTLQPARPVSLSNKPLSETKRQAYPLKPTVPDLSGLYDRPAGDLVEPSDTRSLQKIPADKEKPSQLIAISKISMNKRANEYTLETENINFDRLTQFSNIKRIEVDIDSQENPTILIEQTHSTANKQKAVRHTEISNQLGRLRRKRGKHTLEDGGDSRSRSSIQSQQDLSRPLSRNAKAQMVMSDGTSAEFMLQYMATGVTGQMCHPPNSLEASAVNQKRNSISWSAGFAQGTLMKPTHSSQSGETHSGAQIGSPESLTSSRETSRSYSSGSRSLHRRRIYPRESQRDKSEEVSISICISEDSQSDCSRISSSSGTDSSDTRSLDRQIYRTVRGLKANAECDNKTERALCHCSSRNQIRSHSSQHHHHQLREKVGGIKHRGSQSRSKHPASPDSYCSRCMDTDEDSRENDDDKRARMLGLLNSTGSSRRCRSQCAASPDFENTFKMVPNVLRLFRLSSSLKDLSVHLIYRELRTMLLQRFLGRHEEEKDALSELICRSHYI</sequence>
<feature type="compositionally biased region" description="Basic residues" evidence="1">
    <location>
        <begin position="2318"/>
        <end position="2332"/>
    </location>
</feature>
<feature type="compositionally biased region" description="Polar residues" evidence="1">
    <location>
        <begin position="1020"/>
        <end position="1034"/>
    </location>
</feature>
<gene>
    <name evidence="2" type="ORF">FBUS_01303</name>
</gene>
<feature type="compositionally biased region" description="Polar residues" evidence="1">
    <location>
        <begin position="598"/>
        <end position="607"/>
    </location>
</feature>
<feature type="region of interest" description="Disordered" evidence="1">
    <location>
        <begin position="1904"/>
        <end position="1938"/>
    </location>
</feature>
<feature type="compositionally biased region" description="Basic and acidic residues" evidence="1">
    <location>
        <begin position="2556"/>
        <end position="2566"/>
    </location>
</feature>
<feature type="compositionally biased region" description="Polar residues" evidence="1">
    <location>
        <begin position="1414"/>
        <end position="1427"/>
    </location>
</feature>
<feature type="region of interest" description="Disordered" evidence="1">
    <location>
        <begin position="2547"/>
        <end position="2584"/>
    </location>
</feature>
<feature type="region of interest" description="Disordered" evidence="1">
    <location>
        <begin position="486"/>
        <end position="507"/>
    </location>
</feature>
<feature type="region of interest" description="Disordered" evidence="1">
    <location>
        <begin position="1602"/>
        <end position="1623"/>
    </location>
</feature>
<dbReference type="OrthoDB" id="6283306at2759"/>
<feature type="region of interest" description="Disordered" evidence="1">
    <location>
        <begin position="1075"/>
        <end position="1150"/>
    </location>
</feature>
<feature type="region of interest" description="Disordered" evidence="1">
    <location>
        <begin position="2762"/>
        <end position="2820"/>
    </location>
</feature>
<name>A0A8E0S2Y0_9TREM</name>
<feature type="region of interest" description="Disordered" evidence="1">
    <location>
        <begin position="1"/>
        <end position="38"/>
    </location>
</feature>
<feature type="compositionally biased region" description="Basic and acidic residues" evidence="1">
    <location>
        <begin position="825"/>
        <end position="842"/>
    </location>
</feature>
<feature type="compositionally biased region" description="Polar residues" evidence="1">
    <location>
        <begin position="2645"/>
        <end position="2658"/>
    </location>
</feature>
<feature type="compositionally biased region" description="Basic and acidic residues" evidence="1">
    <location>
        <begin position="1800"/>
        <end position="1811"/>
    </location>
</feature>
<feature type="region of interest" description="Disordered" evidence="1">
    <location>
        <begin position="1296"/>
        <end position="1325"/>
    </location>
</feature>
<feature type="compositionally biased region" description="Basic and acidic residues" evidence="1">
    <location>
        <begin position="1035"/>
        <end position="1056"/>
    </location>
</feature>
<accession>A0A8E0S2Y0</accession>
<evidence type="ECO:0000256" key="1">
    <source>
        <dbReference type="SAM" id="MobiDB-lite"/>
    </source>
</evidence>
<feature type="compositionally biased region" description="Polar residues" evidence="1">
    <location>
        <begin position="1829"/>
        <end position="1842"/>
    </location>
</feature>
<feature type="region of interest" description="Disordered" evidence="1">
    <location>
        <begin position="192"/>
        <end position="220"/>
    </location>
</feature>
<feature type="compositionally biased region" description="Low complexity" evidence="1">
    <location>
        <begin position="2567"/>
        <end position="2578"/>
    </location>
</feature>
<feature type="compositionally biased region" description="Polar residues" evidence="1">
    <location>
        <begin position="1812"/>
        <end position="1821"/>
    </location>
</feature>
<feature type="region of interest" description="Disordered" evidence="1">
    <location>
        <begin position="2641"/>
        <end position="2732"/>
    </location>
</feature>
<dbReference type="Proteomes" id="UP000728185">
    <property type="component" value="Unassembled WGS sequence"/>
</dbReference>
<feature type="compositionally biased region" description="Low complexity" evidence="1">
    <location>
        <begin position="1306"/>
        <end position="1318"/>
    </location>
</feature>
<feature type="compositionally biased region" description="Low complexity" evidence="1">
    <location>
        <begin position="2661"/>
        <end position="2680"/>
    </location>
</feature>
<feature type="region of interest" description="Disordered" evidence="1">
    <location>
        <begin position="2434"/>
        <end position="2459"/>
    </location>
</feature>
<feature type="compositionally biased region" description="Basic and acidic residues" evidence="1">
    <location>
        <begin position="975"/>
        <end position="985"/>
    </location>
</feature>
<feature type="compositionally biased region" description="Basic and acidic residues" evidence="1">
    <location>
        <begin position="2378"/>
        <end position="2389"/>
    </location>
</feature>
<comment type="caution">
    <text evidence="2">The sequence shown here is derived from an EMBL/GenBank/DDBJ whole genome shotgun (WGS) entry which is preliminary data.</text>
</comment>
<feature type="compositionally biased region" description="Basic and acidic residues" evidence="1">
    <location>
        <begin position="939"/>
        <end position="965"/>
    </location>
</feature>
<dbReference type="EMBL" id="LUCM01001167">
    <property type="protein sequence ID" value="KAA0199361.1"/>
    <property type="molecule type" value="Genomic_DNA"/>
</dbReference>
<feature type="compositionally biased region" description="Basic and acidic residues" evidence="1">
    <location>
        <begin position="1764"/>
        <end position="1782"/>
    </location>
</feature>
<feature type="compositionally biased region" description="Polar residues" evidence="1">
    <location>
        <begin position="432"/>
        <end position="441"/>
    </location>
</feature>
<feature type="region of interest" description="Disordered" evidence="1">
    <location>
        <begin position="429"/>
        <end position="451"/>
    </location>
</feature>
<feature type="compositionally biased region" description="Basic and acidic residues" evidence="1">
    <location>
        <begin position="2282"/>
        <end position="2291"/>
    </location>
</feature>
<feature type="region of interest" description="Disordered" evidence="1">
    <location>
        <begin position="819"/>
        <end position="842"/>
    </location>
</feature>
<feature type="region of interest" description="Disordered" evidence="1">
    <location>
        <begin position="1502"/>
        <end position="1530"/>
    </location>
</feature>
<protein>
    <submittedName>
        <fullName evidence="2">Uncharacterized protein</fullName>
    </submittedName>
</protein>
<feature type="compositionally biased region" description="Polar residues" evidence="1">
    <location>
        <begin position="2261"/>
        <end position="2271"/>
    </location>
</feature>
<feature type="compositionally biased region" description="Basic and acidic residues" evidence="1">
    <location>
        <begin position="861"/>
        <end position="880"/>
    </location>
</feature>
<feature type="region of interest" description="Disordered" evidence="1">
    <location>
        <begin position="861"/>
        <end position="1059"/>
    </location>
</feature>
<feature type="region of interest" description="Disordered" evidence="1">
    <location>
        <begin position="1414"/>
        <end position="1434"/>
    </location>
</feature>
<keyword evidence="3" id="KW-1185">Reference proteome</keyword>
<evidence type="ECO:0000313" key="3">
    <source>
        <dbReference type="Proteomes" id="UP000728185"/>
    </source>
</evidence>
<feature type="region of interest" description="Disordered" evidence="1">
    <location>
        <begin position="2259"/>
        <end position="2389"/>
    </location>
</feature>
<reference evidence="2" key="1">
    <citation type="submission" date="2019-05" db="EMBL/GenBank/DDBJ databases">
        <title>Annotation for the trematode Fasciolopsis buski.</title>
        <authorList>
            <person name="Choi Y.-J."/>
        </authorList>
    </citation>
    <scope>NUCLEOTIDE SEQUENCE</scope>
    <source>
        <strain evidence="2">HT</strain>
        <tissue evidence="2">Whole worm</tissue>
    </source>
</reference>
<feature type="compositionally biased region" description="Polar residues" evidence="1">
    <location>
        <begin position="1602"/>
        <end position="1620"/>
    </location>
</feature>
<feature type="compositionally biased region" description="Polar residues" evidence="1">
    <location>
        <begin position="9"/>
        <end position="29"/>
    </location>
</feature>
<feature type="compositionally biased region" description="Basic and acidic residues" evidence="1">
    <location>
        <begin position="2688"/>
        <end position="2699"/>
    </location>
</feature>
<feature type="region of interest" description="Disordered" evidence="1">
    <location>
        <begin position="592"/>
        <end position="621"/>
    </location>
</feature>
<organism evidence="2 3">
    <name type="scientific">Fasciolopsis buskii</name>
    <dbReference type="NCBI Taxonomy" id="27845"/>
    <lineage>
        <taxon>Eukaryota</taxon>
        <taxon>Metazoa</taxon>
        <taxon>Spiralia</taxon>
        <taxon>Lophotrochozoa</taxon>
        <taxon>Platyhelminthes</taxon>
        <taxon>Trematoda</taxon>
        <taxon>Digenea</taxon>
        <taxon>Plagiorchiida</taxon>
        <taxon>Echinostomata</taxon>
        <taxon>Echinostomatoidea</taxon>
        <taxon>Fasciolidae</taxon>
        <taxon>Fasciolopsis</taxon>
    </lineage>
</organism>